<feature type="domain" description="Integron-associated effector binding protein" evidence="1">
    <location>
        <begin position="9"/>
        <end position="132"/>
    </location>
</feature>
<dbReference type="AlphaFoldDB" id="A0ABD5FPZ8"/>
<sequence>MKFSIMATERTNNFTDPAIQAKITGLWEKNSEAVKKAAEKGKVIACVYHEYESNYQGDYAVSLCFEETEQADFDTEKYTWKKYTVDRRDAQGILTTWRQIWSEEENQQLQRRYSFDFEQYAPDGEVTIFIAIAESDKEQPFS</sequence>
<dbReference type="EMBL" id="JARQDZ010000009">
    <property type="protein sequence ID" value="MDT2983804.1"/>
    <property type="molecule type" value="Genomic_DNA"/>
</dbReference>
<evidence type="ECO:0000313" key="2">
    <source>
        <dbReference type="EMBL" id="MDT2983804.1"/>
    </source>
</evidence>
<dbReference type="InterPro" id="IPR011256">
    <property type="entry name" value="Reg_factor_effector_dom_sf"/>
</dbReference>
<name>A0ABD5FPZ8_ENTCA</name>
<dbReference type="Gene3D" id="3.20.80.10">
    <property type="entry name" value="Regulatory factor, effector binding domain"/>
    <property type="match status" value="1"/>
</dbReference>
<proteinExistence type="predicted"/>
<protein>
    <submittedName>
        <fullName evidence="2">Effector binding domain-containing protein</fullName>
    </submittedName>
</protein>
<evidence type="ECO:0000259" key="1">
    <source>
        <dbReference type="Pfam" id="PF14526"/>
    </source>
</evidence>
<dbReference type="InterPro" id="IPR029441">
    <property type="entry name" value="Cass2"/>
</dbReference>
<dbReference type="Proteomes" id="UP001253851">
    <property type="component" value="Unassembled WGS sequence"/>
</dbReference>
<dbReference type="Pfam" id="PF14526">
    <property type="entry name" value="Cass2"/>
    <property type="match status" value="1"/>
</dbReference>
<accession>A0ABD5FPZ8</accession>
<evidence type="ECO:0000313" key="3">
    <source>
        <dbReference type="Proteomes" id="UP001253851"/>
    </source>
</evidence>
<organism evidence="2 3">
    <name type="scientific">Enterococcus casseliflavus</name>
    <name type="common">Enterococcus flavescens</name>
    <dbReference type="NCBI Taxonomy" id="37734"/>
    <lineage>
        <taxon>Bacteria</taxon>
        <taxon>Bacillati</taxon>
        <taxon>Bacillota</taxon>
        <taxon>Bacilli</taxon>
        <taxon>Lactobacillales</taxon>
        <taxon>Enterococcaceae</taxon>
        <taxon>Enterococcus</taxon>
    </lineage>
</organism>
<comment type="caution">
    <text evidence="2">The sequence shown here is derived from an EMBL/GenBank/DDBJ whole genome shotgun (WGS) entry which is preliminary data.</text>
</comment>
<dbReference type="RefSeq" id="WP_311957684.1">
    <property type="nucleotide sequence ID" value="NZ_JARQDZ010000009.1"/>
</dbReference>
<gene>
    <name evidence="2" type="ORF">P7I34_14090</name>
</gene>
<reference evidence="2 3" key="1">
    <citation type="submission" date="2023-03" db="EMBL/GenBank/DDBJ databases">
        <authorList>
            <person name="Shen W."/>
            <person name="Cai J."/>
        </authorList>
    </citation>
    <scope>NUCLEOTIDE SEQUENCE [LARGE SCALE GENOMIC DNA]</scope>
    <source>
        <strain evidence="2 3">B516</strain>
    </source>
</reference>